<keyword evidence="2" id="KW-0808">Transferase</keyword>
<evidence type="ECO:0000256" key="4">
    <source>
        <dbReference type="ARBA" id="ARBA00022777"/>
    </source>
</evidence>
<dbReference type="VEuPathDB" id="FungiDB:BO71DRAFT_453884"/>
<dbReference type="SUPFAM" id="SSF56112">
    <property type="entry name" value="Protein kinase-like (PK-like)"/>
    <property type="match status" value="1"/>
</dbReference>
<dbReference type="PANTHER" id="PTHR45646">
    <property type="entry name" value="SERINE/THREONINE-PROTEIN KINASE DOA-RELATED"/>
    <property type="match status" value="1"/>
</dbReference>
<dbReference type="EMBL" id="KZ826071">
    <property type="protein sequence ID" value="PYH88725.1"/>
    <property type="molecule type" value="Genomic_DNA"/>
</dbReference>
<dbReference type="STRING" id="1448320.A0A319CU08"/>
<dbReference type="OrthoDB" id="5979581at2759"/>
<dbReference type="AlphaFoldDB" id="A0A319CU08"/>
<evidence type="ECO:0000313" key="7">
    <source>
        <dbReference type="EMBL" id="PYH88725.1"/>
    </source>
</evidence>
<evidence type="ECO:0000256" key="1">
    <source>
        <dbReference type="ARBA" id="ARBA00022527"/>
    </source>
</evidence>
<keyword evidence="1" id="KW-0723">Serine/threonine-protein kinase</keyword>
<dbReference type="InterPro" id="IPR051175">
    <property type="entry name" value="CLK_kinases"/>
</dbReference>
<evidence type="ECO:0000256" key="5">
    <source>
        <dbReference type="ARBA" id="ARBA00022840"/>
    </source>
</evidence>
<keyword evidence="5" id="KW-0067">ATP-binding</keyword>
<dbReference type="Gene3D" id="1.10.510.10">
    <property type="entry name" value="Transferase(Phosphotransferase) domain 1"/>
    <property type="match status" value="1"/>
</dbReference>
<keyword evidence="3" id="KW-0547">Nucleotide-binding</keyword>
<protein>
    <submittedName>
        <fullName evidence="7">Kinase-like protein</fullName>
    </submittedName>
</protein>
<dbReference type="GO" id="GO:0043484">
    <property type="term" value="P:regulation of RNA splicing"/>
    <property type="evidence" value="ECO:0007669"/>
    <property type="project" value="TreeGrafter"/>
</dbReference>
<proteinExistence type="predicted"/>
<evidence type="ECO:0000256" key="3">
    <source>
        <dbReference type="ARBA" id="ARBA00022741"/>
    </source>
</evidence>
<dbReference type="GO" id="GO:0005634">
    <property type="term" value="C:nucleus"/>
    <property type="evidence" value="ECO:0007669"/>
    <property type="project" value="TreeGrafter"/>
</dbReference>
<accession>A0A319CU08</accession>
<evidence type="ECO:0000256" key="2">
    <source>
        <dbReference type="ARBA" id="ARBA00022679"/>
    </source>
</evidence>
<dbReference type="PROSITE" id="PS50011">
    <property type="entry name" value="PROTEIN_KINASE_DOM"/>
    <property type="match status" value="1"/>
</dbReference>
<feature type="domain" description="Protein kinase" evidence="6">
    <location>
        <begin position="1"/>
        <end position="243"/>
    </location>
</feature>
<dbReference type="InterPro" id="IPR011009">
    <property type="entry name" value="Kinase-like_dom_sf"/>
</dbReference>
<evidence type="ECO:0000313" key="8">
    <source>
        <dbReference type="Proteomes" id="UP000247810"/>
    </source>
</evidence>
<reference evidence="7 8" key="1">
    <citation type="submission" date="2018-02" db="EMBL/GenBank/DDBJ databases">
        <title>The genomes of Aspergillus section Nigri reveals drivers in fungal speciation.</title>
        <authorList>
            <consortium name="DOE Joint Genome Institute"/>
            <person name="Vesth T.C."/>
            <person name="Nybo J."/>
            <person name="Theobald S."/>
            <person name="Brandl J."/>
            <person name="Frisvad J.C."/>
            <person name="Nielsen K.F."/>
            <person name="Lyhne E.K."/>
            <person name="Kogle M.E."/>
            <person name="Kuo A."/>
            <person name="Riley R."/>
            <person name="Clum A."/>
            <person name="Nolan M."/>
            <person name="Lipzen A."/>
            <person name="Salamov A."/>
            <person name="Henrissat B."/>
            <person name="Wiebenga A."/>
            <person name="De vries R.P."/>
            <person name="Grigoriev I.V."/>
            <person name="Mortensen U.H."/>
            <person name="Andersen M.R."/>
            <person name="Baker S.E."/>
        </authorList>
    </citation>
    <scope>NUCLEOTIDE SEQUENCE [LARGE SCALE GENOMIC DNA]</scope>
    <source>
        <strain evidence="7 8">CBS 707.79</strain>
    </source>
</reference>
<dbReference type="PANTHER" id="PTHR45646:SF11">
    <property type="entry name" value="SERINE_THREONINE-PROTEIN KINASE DOA"/>
    <property type="match status" value="1"/>
</dbReference>
<dbReference type="PROSITE" id="PS00108">
    <property type="entry name" value="PROTEIN_KINASE_ST"/>
    <property type="match status" value="1"/>
</dbReference>
<dbReference type="InterPro" id="IPR008271">
    <property type="entry name" value="Ser/Thr_kinase_AS"/>
</dbReference>
<keyword evidence="8" id="KW-1185">Reference proteome</keyword>
<dbReference type="Proteomes" id="UP000247810">
    <property type="component" value="Unassembled WGS sequence"/>
</dbReference>
<name>A0A319CU08_9EURO</name>
<organism evidence="7 8">
    <name type="scientific">Aspergillus ellipticus CBS 707.79</name>
    <dbReference type="NCBI Taxonomy" id="1448320"/>
    <lineage>
        <taxon>Eukaryota</taxon>
        <taxon>Fungi</taxon>
        <taxon>Dikarya</taxon>
        <taxon>Ascomycota</taxon>
        <taxon>Pezizomycotina</taxon>
        <taxon>Eurotiomycetes</taxon>
        <taxon>Eurotiomycetidae</taxon>
        <taxon>Eurotiales</taxon>
        <taxon>Aspergillaceae</taxon>
        <taxon>Aspergillus</taxon>
        <taxon>Aspergillus subgen. Circumdati</taxon>
    </lineage>
</organism>
<evidence type="ECO:0000259" key="6">
    <source>
        <dbReference type="PROSITE" id="PS50011"/>
    </source>
</evidence>
<dbReference type="InterPro" id="IPR000719">
    <property type="entry name" value="Prot_kinase_dom"/>
</dbReference>
<dbReference type="GO" id="GO:0004674">
    <property type="term" value="F:protein serine/threonine kinase activity"/>
    <property type="evidence" value="ECO:0007669"/>
    <property type="project" value="UniProtKB-KW"/>
</dbReference>
<sequence length="243" mass="27376">MPSLWMLKDRFHGNVLPLDVPRPITMTILEGLRYLHTQCHVIHTDLKSDNIMMALRDPSVLDTVAQDETKSPIPQKQLPDRTIYLSRNDFGLEAKGLGRPVITDYGLAVRKDGPPHDHLIQPDGDRAPEVVLKAGWSYSADIWNLGALIWDLSQGHGPFDTAKSDTSESTDEAHLASIIPRLGPPPLDLIQRVAKRSRYFDDEGHFNAPDLVRQTEGLKAIDLDVEDAEKQAFIEFISKMLRW</sequence>
<dbReference type="GO" id="GO:0005524">
    <property type="term" value="F:ATP binding"/>
    <property type="evidence" value="ECO:0007669"/>
    <property type="project" value="UniProtKB-KW"/>
</dbReference>
<keyword evidence="4 7" id="KW-0418">Kinase</keyword>
<gene>
    <name evidence="7" type="ORF">BO71DRAFT_453884</name>
</gene>